<reference evidence="1" key="1">
    <citation type="journal article" date="2020" name="mSystems">
        <title>Genome- and Community-Level Interaction Insights into Carbon Utilization and Element Cycling Functions of Hydrothermarchaeota in Hydrothermal Sediment.</title>
        <authorList>
            <person name="Zhou Z."/>
            <person name="Liu Y."/>
            <person name="Xu W."/>
            <person name="Pan J."/>
            <person name="Luo Z.H."/>
            <person name="Li M."/>
        </authorList>
    </citation>
    <scope>NUCLEOTIDE SEQUENCE [LARGE SCALE GENOMIC DNA]</scope>
    <source>
        <strain evidence="1">SpSt-125</strain>
    </source>
</reference>
<accession>A0A7J2TZZ9</accession>
<sequence length="127" mass="14992">MSEIIIEKRRRKKRKLIVEDNKMKFRKRLEHSFDLPPEMIEWVKAHIDLLDWLVFDSAIASSLRHPHSIRTLIYLLYARANGIPIAQIAKTLDIAHEQLYRLERLLTRAGLKDAVYKMLKPLHQAPS</sequence>
<name>A0A7J2TZZ9_9CREN</name>
<organism evidence="1">
    <name type="scientific">Ignisphaera aggregans</name>
    <dbReference type="NCBI Taxonomy" id="334771"/>
    <lineage>
        <taxon>Archaea</taxon>
        <taxon>Thermoproteota</taxon>
        <taxon>Thermoprotei</taxon>
        <taxon>Desulfurococcales</taxon>
        <taxon>Desulfurococcaceae</taxon>
        <taxon>Ignisphaera</taxon>
    </lineage>
</organism>
<dbReference type="AlphaFoldDB" id="A0A7J2TZZ9"/>
<protein>
    <submittedName>
        <fullName evidence="1">Uncharacterized protein</fullName>
    </submittedName>
</protein>
<evidence type="ECO:0000313" key="1">
    <source>
        <dbReference type="EMBL" id="HEM66150.1"/>
    </source>
</evidence>
<gene>
    <name evidence="1" type="ORF">ENO26_01005</name>
</gene>
<dbReference type="EMBL" id="DSEU01000004">
    <property type="protein sequence ID" value="HEM66150.1"/>
    <property type="molecule type" value="Genomic_DNA"/>
</dbReference>
<comment type="caution">
    <text evidence="1">The sequence shown here is derived from an EMBL/GenBank/DDBJ whole genome shotgun (WGS) entry which is preliminary data.</text>
</comment>
<proteinExistence type="predicted"/>